<keyword evidence="6 7" id="KW-0482">Metalloprotease</keyword>
<keyword evidence="5 7" id="KW-0862">Zinc</keyword>
<name>A0ABX2EHA8_9BURK</name>
<sequence>MASLPAPTGPGHEPGPETHGDPNLDAETNPLLTDWDQPFGLPPFAQARAEHFRPALERAMRLHKSELAAIAQQAAPPDFDNTIAAFDRAGELLTRIEATFYNLTASATTTALQAVQREVAGPMAAHWSSVYQDAALFARVDAVHAQRADSGSNAEQQRLVERFHLDFVRAGAQLADAPRARYAAVVQRLAELTTAFGQNVLHDEASYTLALPDEASMAGLPAFVRAAARQAASERGLDTPVVTLSRSLIVPFLTFSERRDLREQAWRAWIGRGEQAGEHDNRAIACEILALRREQATLLGFPTYADYALSDTMAQTRERVWALLDEVWQRGVTAFEAERALLDEAKAQAGVNAAIEPWDWRYWAEKVRITRFAVDEAELKPYFALPNMVAAVFDCAQRLFGLHFKRRDDLTAYHGDVLAYEVSDSGNRPIGLFLHDNFSRPAKRSGAWMSALRWQHRNAANGAEAVRPVILNNNNFAKAAPGEETLLSLDDVRTLFHEFGHGLHGLLSDVGYARLSGTKVLRDFVELPSQLFEHWAQERAVLKQHARHAVTGAPIPDALIERIEAARKFGQGYETVRYTASAIVDMAVHESREPIDDIVDFERRVLADRRAPAAAGMNHRLPHFQHLFAGGYAAGYYVYLWAEVLDCDAFEAFVEAGDAFDGGTAARLKQWIYGSGNSVEPGAAFRAFRGRDPQLEPMLRDRGLL</sequence>
<dbReference type="SUPFAM" id="SSF55486">
    <property type="entry name" value="Metalloproteases ('zincins'), catalytic domain"/>
    <property type="match status" value="1"/>
</dbReference>
<keyword evidence="4 7" id="KW-0378">Hydrolase</keyword>
<evidence type="ECO:0000256" key="1">
    <source>
        <dbReference type="ARBA" id="ARBA00006040"/>
    </source>
</evidence>
<evidence type="ECO:0000256" key="7">
    <source>
        <dbReference type="RuleBase" id="RU003435"/>
    </source>
</evidence>
<dbReference type="InterPro" id="IPR001567">
    <property type="entry name" value="Pept_M3A_M3B_dom"/>
</dbReference>
<protein>
    <submittedName>
        <fullName evidence="10">M3 family metallopeptidase</fullName>
    </submittedName>
</protein>
<dbReference type="CDD" id="cd06456">
    <property type="entry name" value="M3A_DCP"/>
    <property type="match status" value="1"/>
</dbReference>
<dbReference type="InterPro" id="IPR045090">
    <property type="entry name" value="Pept_M3A_M3B"/>
</dbReference>
<accession>A0ABX2EHA8</accession>
<evidence type="ECO:0000313" key="10">
    <source>
        <dbReference type="EMBL" id="NRF68012.1"/>
    </source>
</evidence>
<dbReference type="InterPro" id="IPR034005">
    <property type="entry name" value="M3A_DCP"/>
</dbReference>
<comment type="similarity">
    <text evidence="1 7">Belongs to the peptidase M3 family.</text>
</comment>
<dbReference type="PANTHER" id="PTHR43660">
    <property type="entry name" value="DIPEPTIDYL CARBOXYPEPTIDASE"/>
    <property type="match status" value="1"/>
</dbReference>
<feature type="region of interest" description="Disordered" evidence="8">
    <location>
        <begin position="1"/>
        <end position="37"/>
    </location>
</feature>
<keyword evidence="2 7" id="KW-0645">Protease</keyword>
<comment type="caution">
    <text evidence="10">The sequence shown here is derived from an EMBL/GenBank/DDBJ whole genome shotgun (WGS) entry which is preliminary data.</text>
</comment>
<dbReference type="InterPro" id="IPR024079">
    <property type="entry name" value="MetalloPept_cat_dom_sf"/>
</dbReference>
<dbReference type="Gene3D" id="3.40.390.10">
    <property type="entry name" value="Collagenase (Catalytic Domain)"/>
    <property type="match status" value="1"/>
</dbReference>
<dbReference type="InterPro" id="IPR024077">
    <property type="entry name" value="Neurolysin/TOP_dom2"/>
</dbReference>
<evidence type="ECO:0000313" key="11">
    <source>
        <dbReference type="Proteomes" id="UP000737171"/>
    </source>
</evidence>
<keyword evidence="3 7" id="KW-0479">Metal-binding</keyword>
<evidence type="ECO:0000256" key="6">
    <source>
        <dbReference type="ARBA" id="ARBA00023049"/>
    </source>
</evidence>
<dbReference type="PANTHER" id="PTHR43660:SF1">
    <property type="entry name" value="DIPEPTIDYL CARBOXYPEPTIDASE"/>
    <property type="match status" value="1"/>
</dbReference>
<evidence type="ECO:0000256" key="3">
    <source>
        <dbReference type="ARBA" id="ARBA00022723"/>
    </source>
</evidence>
<dbReference type="Proteomes" id="UP000737171">
    <property type="component" value="Unassembled WGS sequence"/>
</dbReference>
<dbReference type="Pfam" id="PF01432">
    <property type="entry name" value="Peptidase_M3"/>
    <property type="match status" value="1"/>
</dbReference>
<evidence type="ECO:0000259" key="9">
    <source>
        <dbReference type="Pfam" id="PF01432"/>
    </source>
</evidence>
<gene>
    <name evidence="10" type="ORF">HLB44_13545</name>
</gene>
<organism evidence="10 11">
    <name type="scientific">Pseudaquabacterium terrae</name>
    <dbReference type="NCBI Taxonomy" id="2732868"/>
    <lineage>
        <taxon>Bacteria</taxon>
        <taxon>Pseudomonadati</taxon>
        <taxon>Pseudomonadota</taxon>
        <taxon>Betaproteobacteria</taxon>
        <taxon>Burkholderiales</taxon>
        <taxon>Sphaerotilaceae</taxon>
        <taxon>Pseudaquabacterium</taxon>
    </lineage>
</organism>
<dbReference type="EMBL" id="JABRWJ010000004">
    <property type="protein sequence ID" value="NRF68012.1"/>
    <property type="molecule type" value="Genomic_DNA"/>
</dbReference>
<reference evidence="10 11" key="1">
    <citation type="submission" date="2020-05" db="EMBL/GenBank/DDBJ databases">
        <title>Aquincola sp. isolate from soil.</title>
        <authorList>
            <person name="Han J."/>
            <person name="Kim D.-U."/>
        </authorList>
    </citation>
    <scope>NUCLEOTIDE SEQUENCE [LARGE SCALE GENOMIC DNA]</scope>
    <source>
        <strain evidence="10 11">S2</strain>
    </source>
</reference>
<feature type="domain" description="Peptidase M3A/M3B catalytic" evidence="9">
    <location>
        <begin position="253"/>
        <end position="703"/>
    </location>
</feature>
<proteinExistence type="inferred from homology"/>
<evidence type="ECO:0000256" key="5">
    <source>
        <dbReference type="ARBA" id="ARBA00022833"/>
    </source>
</evidence>
<evidence type="ECO:0000256" key="4">
    <source>
        <dbReference type="ARBA" id="ARBA00022801"/>
    </source>
</evidence>
<dbReference type="Gene3D" id="1.10.1370.10">
    <property type="entry name" value="Neurolysin, domain 3"/>
    <property type="match status" value="1"/>
</dbReference>
<keyword evidence="11" id="KW-1185">Reference proteome</keyword>
<evidence type="ECO:0000256" key="8">
    <source>
        <dbReference type="SAM" id="MobiDB-lite"/>
    </source>
</evidence>
<evidence type="ECO:0000256" key="2">
    <source>
        <dbReference type="ARBA" id="ARBA00022670"/>
    </source>
</evidence>
<comment type="cofactor">
    <cofactor evidence="7">
        <name>Zn(2+)</name>
        <dbReference type="ChEBI" id="CHEBI:29105"/>
    </cofactor>
    <text evidence="7">Binds 1 zinc ion.</text>
</comment>